<comment type="caution">
    <text evidence="2">The sequence shown here is derived from an EMBL/GenBank/DDBJ whole genome shotgun (WGS) entry which is preliminary data.</text>
</comment>
<sequence>MTLLNTNATDTNHKTQVETGVSHSRRIVDSTVETSKPAFNNESSTHDEPIIGYAQEPLLPLINACEPLSHIIHNIEHYAHTALSRTPQLPPNGLTIDESAAIRLYTMEWQQPHQSLYTMLNYTLKNQDRQHLRPYF</sequence>
<evidence type="ECO:0000313" key="3">
    <source>
        <dbReference type="Proteomes" id="UP000663828"/>
    </source>
</evidence>
<protein>
    <submittedName>
        <fullName evidence="2">Uncharacterized protein</fullName>
    </submittedName>
</protein>
<organism evidence="2 3">
    <name type="scientific">Adineta ricciae</name>
    <name type="common">Rotifer</name>
    <dbReference type="NCBI Taxonomy" id="249248"/>
    <lineage>
        <taxon>Eukaryota</taxon>
        <taxon>Metazoa</taxon>
        <taxon>Spiralia</taxon>
        <taxon>Gnathifera</taxon>
        <taxon>Rotifera</taxon>
        <taxon>Eurotatoria</taxon>
        <taxon>Bdelloidea</taxon>
        <taxon>Adinetida</taxon>
        <taxon>Adinetidae</taxon>
        <taxon>Adineta</taxon>
    </lineage>
</organism>
<feature type="non-terminal residue" evidence="2">
    <location>
        <position position="136"/>
    </location>
</feature>
<dbReference type="AlphaFoldDB" id="A0A816BRF0"/>
<accession>A0A816BRF0</accession>
<feature type="region of interest" description="Disordered" evidence="1">
    <location>
        <begin position="1"/>
        <end position="23"/>
    </location>
</feature>
<name>A0A816BRF0_ADIRI</name>
<dbReference type="Proteomes" id="UP000663828">
    <property type="component" value="Unassembled WGS sequence"/>
</dbReference>
<proteinExistence type="predicted"/>
<gene>
    <name evidence="2" type="ORF">XAT740_LOCUS49233</name>
</gene>
<keyword evidence="3" id="KW-1185">Reference proteome</keyword>
<evidence type="ECO:0000256" key="1">
    <source>
        <dbReference type="SAM" id="MobiDB-lite"/>
    </source>
</evidence>
<reference evidence="2" key="1">
    <citation type="submission" date="2021-02" db="EMBL/GenBank/DDBJ databases">
        <authorList>
            <person name="Nowell W R."/>
        </authorList>
    </citation>
    <scope>NUCLEOTIDE SEQUENCE</scope>
</reference>
<dbReference type="EMBL" id="CAJNOR010007239">
    <property type="protein sequence ID" value="CAF1613496.1"/>
    <property type="molecule type" value="Genomic_DNA"/>
</dbReference>
<evidence type="ECO:0000313" key="2">
    <source>
        <dbReference type="EMBL" id="CAF1613496.1"/>
    </source>
</evidence>
<feature type="compositionally biased region" description="Polar residues" evidence="1">
    <location>
        <begin position="1"/>
        <end position="10"/>
    </location>
</feature>